<keyword evidence="14" id="KW-0472">Membrane</keyword>
<keyword evidence="9" id="KW-0444">Lipid biosynthesis</keyword>
<protein>
    <recommendedName>
        <fullName evidence="7">CDP-diacylglycerol pyrophosphatase</fullName>
        <ecNumber evidence="6">3.6.1.26</ecNumber>
    </recommendedName>
    <alternativeName>
        <fullName evidence="17">CDP-diacylglycerol phosphatidylhydrolase</fullName>
    </alternativeName>
    <alternativeName>
        <fullName evidence="18">CDP-diglyceride hydrolase</fullName>
    </alternativeName>
</protein>
<comment type="caution">
    <text evidence="20">The sequence shown here is derived from an EMBL/GenBank/DDBJ whole genome shotgun (WGS) entry which is preliminary data.</text>
</comment>
<dbReference type="GO" id="GO:0008654">
    <property type="term" value="P:phospholipid biosynthetic process"/>
    <property type="evidence" value="ECO:0007669"/>
    <property type="project" value="UniProtKB-KW"/>
</dbReference>
<evidence type="ECO:0000256" key="3">
    <source>
        <dbReference type="ARBA" id="ARBA00004927"/>
    </source>
</evidence>
<dbReference type="RefSeq" id="WP_121082670.1">
    <property type="nucleotide sequence ID" value="NZ_RBZU01000001.1"/>
</dbReference>
<keyword evidence="12" id="KW-1133">Transmembrane helix</keyword>
<dbReference type="NCBIfam" id="NF003986">
    <property type="entry name" value="PRK05471.1-5"/>
    <property type="match status" value="1"/>
</dbReference>
<evidence type="ECO:0000256" key="4">
    <source>
        <dbReference type="ARBA" id="ARBA00005189"/>
    </source>
</evidence>
<feature type="signal peptide" evidence="19">
    <location>
        <begin position="1"/>
        <end position="28"/>
    </location>
</feature>
<comment type="subcellular location">
    <subcellularLocation>
        <location evidence="2">Cell membrane</location>
        <topology evidence="2">Single-pass membrane protein</topology>
    </subcellularLocation>
</comment>
<dbReference type="OrthoDB" id="481399at2"/>
<comment type="pathway">
    <text evidence="4">Lipid metabolism.</text>
</comment>
<evidence type="ECO:0000256" key="6">
    <source>
        <dbReference type="ARBA" id="ARBA00012375"/>
    </source>
</evidence>
<comment type="pathway">
    <text evidence="3">Phospholipid metabolism; CDP-diacylglycerol degradation; phosphatidate from CDP-diacylglycerol: step 1/1.</text>
</comment>
<evidence type="ECO:0000256" key="5">
    <source>
        <dbReference type="ARBA" id="ARBA00006435"/>
    </source>
</evidence>
<reference evidence="20 21" key="1">
    <citation type="submission" date="2018-10" db="EMBL/GenBank/DDBJ databases">
        <title>Robbsia sp. DHC34, isolated from soil.</title>
        <authorList>
            <person name="Gao Z.-H."/>
            <person name="Qiu L.-H."/>
        </authorList>
    </citation>
    <scope>NUCLEOTIDE SEQUENCE [LARGE SCALE GENOMIC DNA]</scope>
    <source>
        <strain evidence="20 21">DHC34</strain>
    </source>
</reference>
<evidence type="ECO:0000256" key="12">
    <source>
        <dbReference type="ARBA" id="ARBA00022989"/>
    </source>
</evidence>
<evidence type="ECO:0000256" key="14">
    <source>
        <dbReference type="ARBA" id="ARBA00023136"/>
    </source>
</evidence>
<keyword evidence="16" id="KW-1208">Phospholipid metabolism</keyword>
<evidence type="ECO:0000256" key="13">
    <source>
        <dbReference type="ARBA" id="ARBA00023098"/>
    </source>
</evidence>
<evidence type="ECO:0000313" key="20">
    <source>
        <dbReference type="EMBL" id="RKP58700.1"/>
    </source>
</evidence>
<evidence type="ECO:0000256" key="19">
    <source>
        <dbReference type="SAM" id="SignalP"/>
    </source>
</evidence>
<comment type="similarity">
    <text evidence="5">Belongs to the Cdh family.</text>
</comment>
<keyword evidence="10" id="KW-0812">Transmembrane</keyword>
<dbReference type="Gene3D" id="3.30.428.30">
    <property type="entry name" value="HIT family - CDH-like"/>
    <property type="match status" value="1"/>
</dbReference>
<comment type="catalytic activity">
    <reaction evidence="1">
        <text>a CDP-1,2-diacyl-sn-glycerol + H2O = a 1,2-diacyl-sn-glycero-3-phosphate + CMP + 2 H(+)</text>
        <dbReference type="Rhea" id="RHEA:15221"/>
        <dbReference type="ChEBI" id="CHEBI:15377"/>
        <dbReference type="ChEBI" id="CHEBI:15378"/>
        <dbReference type="ChEBI" id="CHEBI:58332"/>
        <dbReference type="ChEBI" id="CHEBI:58608"/>
        <dbReference type="ChEBI" id="CHEBI:60377"/>
        <dbReference type="EC" id="3.6.1.26"/>
    </reaction>
</comment>
<evidence type="ECO:0000256" key="7">
    <source>
        <dbReference type="ARBA" id="ARBA00019608"/>
    </source>
</evidence>
<evidence type="ECO:0000256" key="10">
    <source>
        <dbReference type="ARBA" id="ARBA00022692"/>
    </source>
</evidence>
<keyword evidence="8" id="KW-1003">Cell membrane</keyword>
<keyword evidence="21" id="KW-1185">Reference proteome</keyword>
<dbReference type="GO" id="GO:0008715">
    <property type="term" value="F:CDP-diacylglycerol diphosphatase activity"/>
    <property type="evidence" value="ECO:0007669"/>
    <property type="project" value="UniProtKB-EC"/>
</dbReference>
<dbReference type="SUPFAM" id="SSF54197">
    <property type="entry name" value="HIT-like"/>
    <property type="match status" value="1"/>
</dbReference>
<evidence type="ECO:0000256" key="11">
    <source>
        <dbReference type="ARBA" id="ARBA00022801"/>
    </source>
</evidence>
<dbReference type="GO" id="GO:0046342">
    <property type="term" value="P:CDP-diacylglycerol catabolic process"/>
    <property type="evidence" value="ECO:0007669"/>
    <property type="project" value="UniProtKB-UniPathway"/>
</dbReference>
<name>A0A494YAD2_9BURK</name>
<dbReference type="GO" id="GO:0005886">
    <property type="term" value="C:plasma membrane"/>
    <property type="evidence" value="ECO:0007669"/>
    <property type="project" value="UniProtKB-SubCell"/>
</dbReference>
<evidence type="ECO:0000256" key="17">
    <source>
        <dbReference type="ARBA" id="ARBA00032888"/>
    </source>
</evidence>
<evidence type="ECO:0000256" key="15">
    <source>
        <dbReference type="ARBA" id="ARBA00023209"/>
    </source>
</evidence>
<dbReference type="EC" id="3.6.1.26" evidence="6"/>
<dbReference type="Pfam" id="PF02611">
    <property type="entry name" value="CDH"/>
    <property type="match status" value="1"/>
</dbReference>
<evidence type="ECO:0000256" key="2">
    <source>
        <dbReference type="ARBA" id="ARBA00004162"/>
    </source>
</evidence>
<evidence type="ECO:0000256" key="8">
    <source>
        <dbReference type="ARBA" id="ARBA00022475"/>
    </source>
</evidence>
<keyword evidence="13" id="KW-0443">Lipid metabolism</keyword>
<dbReference type="InterPro" id="IPR003763">
    <property type="entry name" value="CDP-diacylglyc_Pase"/>
</dbReference>
<gene>
    <name evidence="20" type="ORF">D7S86_01810</name>
</gene>
<evidence type="ECO:0000256" key="9">
    <source>
        <dbReference type="ARBA" id="ARBA00022516"/>
    </source>
</evidence>
<evidence type="ECO:0000256" key="18">
    <source>
        <dbReference type="ARBA" id="ARBA00032892"/>
    </source>
</evidence>
<evidence type="ECO:0000256" key="16">
    <source>
        <dbReference type="ARBA" id="ARBA00023264"/>
    </source>
</evidence>
<dbReference type="Proteomes" id="UP000270342">
    <property type="component" value="Unassembled WGS sequence"/>
</dbReference>
<keyword evidence="19" id="KW-0732">Signal</keyword>
<sequence>MILNRLKRTACAAGALCLTGLVALAAHAANPDALWQIVSQKCVPAAETGAGQNACAYVDMRGGYALLKDINGVAQYLLIPTRRVSGIESPALLDADAPNYWPDAWHARSYVEQKLDVPLRRDEVGLAINSASGRTQNQLHIHIDCMRPDVADALAAQRGTLDAAWRTLPVALEGHRYRARVIDEATLERDDPFKALAADIASRGEAMGDQTLLVTGTTLADGQPGFIVLNDRVDGLDRASSEELLDHDCTIARRH</sequence>
<keyword evidence="11 20" id="KW-0378">Hydrolase</keyword>
<keyword evidence="15" id="KW-0594">Phospholipid biosynthesis</keyword>
<proteinExistence type="inferred from homology"/>
<evidence type="ECO:0000313" key="21">
    <source>
        <dbReference type="Proteomes" id="UP000270342"/>
    </source>
</evidence>
<accession>A0A494YAD2</accession>
<dbReference type="PIRSF" id="PIRSF001273">
    <property type="entry name" value="CDH"/>
    <property type="match status" value="1"/>
</dbReference>
<dbReference type="InterPro" id="IPR036265">
    <property type="entry name" value="HIT-like_sf"/>
</dbReference>
<dbReference type="EMBL" id="RBZU01000001">
    <property type="protein sequence ID" value="RKP58700.1"/>
    <property type="molecule type" value="Genomic_DNA"/>
</dbReference>
<organism evidence="20 21">
    <name type="scientific">Pararobbsia silviterrae</name>
    <dbReference type="NCBI Taxonomy" id="1792498"/>
    <lineage>
        <taxon>Bacteria</taxon>
        <taxon>Pseudomonadati</taxon>
        <taxon>Pseudomonadota</taxon>
        <taxon>Betaproteobacteria</taxon>
        <taxon>Burkholderiales</taxon>
        <taxon>Burkholderiaceae</taxon>
        <taxon>Pararobbsia</taxon>
    </lineage>
</organism>
<dbReference type="UniPathway" id="UPA00609">
    <property type="reaction ID" value="UER00664"/>
</dbReference>
<evidence type="ECO:0000256" key="1">
    <source>
        <dbReference type="ARBA" id="ARBA00001007"/>
    </source>
</evidence>
<dbReference type="AlphaFoldDB" id="A0A494YAD2"/>
<feature type="chain" id="PRO_5019712755" description="CDP-diacylglycerol pyrophosphatase" evidence="19">
    <location>
        <begin position="29"/>
        <end position="255"/>
    </location>
</feature>